<feature type="domain" description="SnoaL-like" evidence="1">
    <location>
        <begin position="11"/>
        <end position="138"/>
    </location>
</feature>
<dbReference type="RefSeq" id="WP_067204240.1">
    <property type="nucleotide sequence ID" value="NZ_FLOC01000001.1"/>
</dbReference>
<dbReference type="CDD" id="cd00531">
    <property type="entry name" value="NTF2_like"/>
    <property type="match status" value="1"/>
</dbReference>
<dbReference type="OrthoDB" id="9102349at2"/>
<dbReference type="InterPro" id="IPR032710">
    <property type="entry name" value="NTF2-like_dom_sf"/>
</dbReference>
<dbReference type="STRING" id="295068.MAQ5080_00212"/>
<evidence type="ECO:0000259" key="1">
    <source>
        <dbReference type="Pfam" id="PF13577"/>
    </source>
</evidence>
<dbReference type="SUPFAM" id="SSF54427">
    <property type="entry name" value="NTF2-like"/>
    <property type="match status" value="1"/>
</dbReference>
<evidence type="ECO:0000313" key="2">
    <source>
        <dbReference type="EMBL" id="SBS25220.1"/>
    </source>
</evidence>
<dbReference type="InterPro" id="IPR037401">
    <property type="entry name" value="SnoaL-like"/>
</dbReference>
<dbReference type="EMBL" id="FLOC01000001">
    <property type="protein sequence ID" value="SBS25220.1"/>
    <property type="molecule type" value="Genomic_DNA"/>
</dbReference>
<reference evidence="2 3" key="1">
    <citation type="submission" date="2016-06" db="EMBL/GenBank/DDBJ databases">
        <authorList>
            <person name="Kjaerup R.B."/>
            <person name="Dalgaard T.S."/>
            <person name="Juul-Madsen H.R."/>
        </authorList>
    </citation>
    <scope>NUCLEOTIDE SEQUENCE [LARGE SCALE GENOMIC DNA]</scope>
    <source>
        <strain evidence="2 3">CECT 5080</strain>
    </source>
</reference>
<dbReference type="Gene3D" id="3.10.450.50">
    <property type="match status" value="1"/>
</dbReference>
<dbReference type="Proteomes" id="UP000092627">
    <property type="component" value="Unassembled WGS sequence"/>
</dbReference>
<sequence length="150" mass="16673">MKSSELDTMLMEWQCQKLVTRSINLLDQGRWQELADCYAEDGVLYRPSAPLEKVAGRAAILQSFMARPVKETCHALSNMEVTLQSPTAATVVSRVVLFSGEHKAPDIETIVAAKGNVFIGRFVDQLKKVDGEWVIALRQGSIELNYKGCD</sequence>
<protein>
    <submittedName>
        <fullName evidence="2">Nuclear transport factor 2 (NTF2) domain protein</fullName>
    </submittedName>
</protein>
<dbReference type="AlphaFoldDB" id="A0A1A8T079"/>
<name>A0A1A8T079_9GAMM</name>
<evidence type="ECO:0000313" key="3">
    <source>
        <dbReference type="Proteomes" id="UP000092627"/>
    </source>
</evidence>
<proteinExistence type="predicted"/>
<keyword evidence="3" id="KW-1185">Reference proteome</keyword>
<organism evidence="2 3">
    <name type="scientific">Marinomonas aquimarina</name>
    <dbReference type="NCBI Taxonomy" id="295068"/>
    <lineage>
        <taxon>Bacteria</taxon>
        <taxon>Pseudomonadati</taxon>
        <taxon>Pseudomonadota</taxon>
        <taxon>Gammaproteobacteria</taxon>
        <taxon>Oceanospirillales</taxon>
        <taxon>Oceanospirillaceae</taxon>
        <taxon>Marinomonas</taxon>
    </lineage>
</organism>
<dbReference type="Pfam" id="PF13577">
    <property type="entry name" value="SnoaL_4"/>
    <property type="match status" value="1"/>
</dbReference>
<accession>A0A1A8T079</accession>
<gene>
    <name evidence="2" type="ORF">MAQ5080_00212</name>
</gene>